<dbReference type="GO" id="GO:0043565">
    <property type="term" value="F:sequence-specific DNA binding"/>
    <property type="evidence" value="ECO:0007669"/>
    <property type="project" value="UniProtKB-ARBA"/>
</dbReference>
<keyword evidence="9" id="KW-0804">Transcription</keyword>
<feature type="compositionally biased region" description="Acidic residues" evidence="12">
    <location>
        <begin position="187"/>
        <end position="203"/>
    </location>
</feature>
<dbReference type="GO" id="GO:0005694">
    <property type="term" value="C:chromosome"/>
    <property type="evidence" value="ECO:0007669"/>
    <property type="project" value="UniProtKB-ARBA"/>
</dbReference>
<dbReference type="Gene3D" id="3.30.160.60">
    <property type="entry name" value="Classic Zinc Finger"/>
    <property type="match status" value="5"/>
</dbReference>
<dbReference type="SMART" id="SM00355">
    <property type="entry name" value="ZnF_C2H2"/>
    <property type="match status" value="5"/>
</dbReference>
<dbReference type="SUPFAM" id="SSF57667">
    <property type="entry name" value="beta-beta-alpha zinc fingers"/>
    <property type="match status" value="3"/>
</dbReference>
<evidence type="ECO:0000256" key="8">
    <source>
        <dbReference type="ARBA" id="ARBA00023125"/>
    </source>
</evidence>
<comment type="similarity">
    <text evidence="2">Belongs to the krueppel C2H2-type zinc-finger protein family.</text>
</comment>
<dbReference type="PANTHER" id="PTHR16515">
    <property type="entry name" value="PR DOMAIN ZINC FINGER PROTEIN"/>
    <property type="match status" value="1"/>
</dbReference>
<dbReference type="KEGG" id="pmrn:116951140"/>
<evidence type="ECO:0000256" key="11">
    <source>
        <dbReference type="PROSITE-ProRule" id="PRU00042"/>
    </source>
</evidence>
<dbReference type="InterPro" id="IPR013087">
    <property type="entry name" value="Znf_C2H2_type"/>
</dbReference>
<name>A0AAJ7X908_PETMA</name>
<keyword evidence="6" id="KW-0862">Zinc</keyword>
<keyword evidence="7" id="KW-0805">Transcription regulation</keyword>
<dbReference type="FunFam" id="3.30.160.60:FF:000770">
    <property type="entry name" value="zinc finger protein 16"/>
    <property type="match status" value="1"/>
</dbReference>
<feature type="domain" description="C2H2-type" evidence="13">
    <location>
        <begin position="209"/>
        <end position="236"/>
    </location>
</feature>
<dbReference type="Pfam" id="PF00096">
    <property type="entry name" value="zf-C2H2"/>
    <property type="match status" value="4"/>
</dbReference>
<evidence type="ECO:0000256" key="1">
    <source>
        <dbReference type="ARBA" id="ARBA00004123"/>
    </source>
</evidence>
<comment type="subcellular location">
    <subcellularLocation>
        <location evidence="1">Nucleus</location>
    </subcellularLocation>
</comment>
<feature type="domain" description="C2H2-type" evidence="13">
    <location>
        <begin position="321"/>
        <end position="348"/>
    </location>
</feature>
<evidence type="ECO:0000259" key="13">
    <source>
        <dbReference type="PROSITE" id="PS50157"/>
    </source>
</evidence>
<dbReference type="InterPro" id="IPR036236">
    <property type="entry name" value="Znf_C2H2_sf"/>
</dbReference>
<evidence type="ECO:0000256" key="5">
    <source>
        <dbReference type="ARBA" id="ARBA00022771"/>
    </source>
</evidence>
<dbReference type="PANTHER" id="PTHR16515:SF66">
    <property type="entry name" value="C2H2-TYPE DOMAIN-CONTAINING PROTEIN"/>
    <property type="match status" value="1"/>
</dbReference>
<gene>
    <name evidence="15" type="primary">LOC116951140</name>
</gene>
<dbReference type="GO" id="GO:0008270">
    <property type="term" value="F:zinc ion binding"/>
    <property type="evidence" value="ECO:0007669"/>
    <property type="project" value="UniProtKB-KW"/>
</dbReference>
<accession>A0AAJ7X908</accession>
<dbReference type="Pfam" id="PF13912">
    <property type="entry name" value="zf-C2H2_6"/>
    <property type="match status" value="1"/>
</dbReference>
<evidence type="ECO:0000313" key="15">
    <source>
        <dbReference type="RefSeq" id="XP_032825487.1"/>
    </source>
</evidence>
<keyword evidence="4" id="KW-0677">Repeat</keyword>
<feature type="domain" description="C2H2-type" evidence="13">
    <location>
        <begin position="293"/>
        <end position="320"/>
    </location>
</feature>
<evidence type="ECO:0000313" key="14">
    <source>
        <dbReference type="Proteomes" id="UP001318040"/>
    </source>
</evidence>
<dbReference type="AlphaFoldDB" id="A0AAJ7X908"/>
<keyword evidence="5 11" id="KW-0863">Zinc-finger</keyword>
<evidence type="ECO:0000256" key="9">
    <source>
        <dbReference type="ARBA" id="ARBA00023163"/>
    </source>
</evidence>
<evidence type="ECO:0000256" key="4">
    <source>
        <dbReference type="ARBA" id="ARBA00022737"/>
    </source>
</evidence>
<feature type="compositionally biased region" description="Polar residues" evidence="12">
    <location>
        <begin position="44"/>
        <end position="60"/>
    </location>
</feature>
<feature type="compositionally biased region" description="Basic and acidic residues" evidence="12">
    <location>
        <begin position="74"/>
        <end position="87"/>
    </location>
</feature>
<feature type="domain" description="C2H2-type" evidence="13">
    <location>
        <begin position="265"/>
        <end position="292"/>
    </location>
</feature>
<feature type="domain" description="C2H2-type" evidence="13">
    <location>
        <begin position="237"/>
        <end position="264"/>
    </location>
</feature>
<feature type="compositionally biased region" description="Gly residues" evidence="12">
    <location>
        <begin position="1"/>
        <end position="13"/>
    </location>
</feature>
<evidence type="ECO:0000256" key="3">
    <source>
        <dbReference type="ARBA" id="ARBA00022723"/>
    </source>
</evidence>
<dbReference type="RefSeq" id="XP_032825487.1">
    <property type="nucleotide sequence ID" value="XM_032969596.1"/>
</dbReference>
<feature type="region of interest" description="Disordered" evidence="12">
    <location>
        <begin position="1"/>
        <end position="138"/>
    </location>
</feature>
<evidence type="ECO:0000256" key="2">
    <source>
        <dbReference type="ARBA" id="ARBA00006991"/>
    </source>
</evidence>
<dbReference type="GO" id="GO:0005634">
    <property type="term" value="C:nucleus"/>
    <property type="evidence" value="ECO:0007669"/>
    <property type="project" value="UniProtKB-SubCell"/>
</dbReference>
<dbReference type="FunFam" id="3.30.160.60:FF:001732">
    <property type="entry name" value="Zgc:162936"/>
    <property type="match status" value="1"/>
</dbReference>
<feature type="region of interest" description="Disordered" evidence="12">
    <location>
        <begin position="157"/>
        <end position="203"/>
    </location>
</feature>
<keyword evidence="14" id="KW-1185">Reference proteome</keyword>
<dbReference type="PROSITE" id="PS00028">
    <property type="entry name" value="ZINC_FINGER_C2H2_1"/>
    <property type="match status" value="5"/>
</dbReference>
<dbReference type="FunFam" id="3.30.160.60:FF:000184">
    <property type="entry name" value="Zinc finger protein 333"/>
    <property type="match status" value="1"/>
</dbReference>
<dbReference type="InterPro" id="IPR050331">
    <property type="entry name" value="Zinc_finger"/>
</dbReference>
<evidence type="ECO:0000256" key="10">
    <source>
        <dbReference type="ARBA" id="ARBA00023242"/>
    </source>
</evidence>
<reference evidence="15" key="1">
    <citation type="submission" date="2025-08" db="UniProtKB">
        <authorList>
            <consortium name="RefSeq"/>
        </authorList>
    </citation>
    <scope>IDENTIFICATION</scope>
    <source>
        <tissue evidence="15">Sperm</tissue>
    </source>
</reference>
<keyword evidence="8" id="KW-0238">DNA-binding</keyword>
<dbReference type="FunFam" id="3.30.160.60:FF:000710">
    <property type="entry name" value="Zinc finger protein 768"/>
    <property type="match status" value="1"/>
</dbReference>
<dbReference type="PROSITE" id="PS50157">
    <property type="entry name" value="ZINC_FINGER_C2H2_2"/>
    <property type="match status" value="5"/>
</dbReference>
<organism evidence="14 15">
    <name type="scientific">Petromyzon marinus</name>
    <name type="common">Sea lamprey</name>
    <dbReference type="NCBI Taxonomy" id="7757"/>
    <lineage>
        <taxon>Eukaryota</taxon>
        <taxon>Metazoa</taxon>
        <taxon>Chordata</taxon>
        <taxon>Craniata</taxon>
        <taxon>Vertebrata</taxon>
        <taxon>Cyclostomata</taxon>
        <taxon>Hyperoartia</taxon>
        <taxon>Petromyzontiformes</taxon>
        <taxon>Petromyzontidae</taxon>
        <taxon>Petromyzon</taxon>
    </lineage>
</organism>
<protein>
    <submittedName>
        <fullName evidence="15">Endothelial zinc finger protein induced by tumor necrosis factor alpha-like isoform X1</fullName>
    </submittedName>
</protein>
<keyword evidence="10" id="KW-0539">Nucleus</keyword>
<evidence type="ECO:0000256" key="6">
    <source>
        <dbReference type="ARBA" id="ARBA00022833"/>
    </source>
</evidence>
<dbReference type="GO" id="GO:0045893">
    <property type="term" value="P:positive regulation of DNA-templated transcription"/>
    <property type="evidence" value="ECO:0007669"/>
    <property type="project" value="UniProtKB-ARBA"/>
</dbReference>
<keyword evidence="3" id="KW-0479">Metal-binding</keyword>
<dbReference type="Proteomes" id="UP001318040">
    <property type="component" value="Chromosome 42"/>
</dbReference>
<proteinExistence type="inferred from homology"/>
<evidence type="ECO:0000256" key="7">
    <source>
        <dbReference type="ARBA" id="ARBA00023015"/>
    </source>
</evidence>
<evidence type="ECO:0000256" key="12">
    <source>
        <dbReference type="SAM" id="MobiDB-lite"/>
    </source>
</evidence>
<sequence length="349" mass="38327">MVAVRGGGDGGGDSRPNFVSERREVVDRAAGPHQRLPADVPNGWESSGLQSDEPGSSSRLALSCAEMSASRRGRGPDAAHVEVKMEENSDEDMGEVSSGATGQQHRSPLRRVGKEGPGAGQELEGGDEGCGGGEGWQEDWHEEPRNVALSCVEVEDDCPGDGAAVENGNAEEEGSGWSHRMPTVNEGDAEESSDSSDDEEDEEKEVRLQVCGVCWKEFPRLSCLKRHLTSHTGEKAFPCSACGKHFSSTSSLNRHRKTHEEVKPFVCTVCERQFSHLDYLRSHQRTHTKEKPYACSKCGKAFTRLTYVREHEQAHTGARPYACELCGKTFPYKTNMKIHMKKHGEKKEV</sequence>